<dbReference type="Gene3D" id="2.60.120.1000">
    <property type="match status" value="1"/>
</dbReference>
<dbReference type="Proteomes" id="UP000275408">
    <property type="component" value="Unassembled WGS sequence"/>
</dbReference>
<dbReference type="PANTHER" id="PTHR16146:SF46">
    <property type="entry name" value="INTELECTIN-1A-RELATED"/>
    <property type="match status" value="1"/>
</dbReference>
<name>A0A3M6V9D7_POCDA</name>
<comment type="subcellular location">
    <subcellularLocation>
        <location evidence="1">Secreted</location>
    </subcellularLocation>
</comment>
<dbReference type="NCBIfam" id="NF040941">
    <property type="entry name" value="GGGWT_bact"/>
    <property type="match status" value="1"/>
</dbReference>
<evidence type="ECO:0000256" key="3">
    <source>
        <dbReference type="ARBA" id="ARBA00023119"/>
    </source>
</evidence>
<keyword evidence="2" id="KW-0964">Secreted</keyword>
<keyword evidence="3" id="KW-0176">Collagen</keyword>
<keyword evidence="7" id="KW-1185">Reference proteome</keyword>
<sequence>MIKQVPDYPNKMLVNNTLVPSLFLPNKSPQSYGPLFSLSGPWNTVYYYFDGSTMHHWPTNDPSRTNSPNQMKNVVNPHVCVKILSLGKSSIYLHSPCSWRQRQLKDPILAFSFKSKKTLFSATAKKASFGLEKLIICFPVRLCVRDRLRAEVQTFWKTHNFSPSSRRNANKFSNWVAFTARWLFLSNKVTSRHTLLKQFPRTSSSVYWIDPDGGSQVNAFKAYCDMDTNGGGWTLVWSYSFTNYSHFRDDSNVISLIPNWPATNKVFSLWKQLGRQILIKSSINNWLVCHPVTGSLVDLQKGNVNCRITKYVHYVADPSKSSSAPSKFYQAPTMDQCSIRVGAGTAPFIISIVTQAKIGLPLILVEEIGSTKRKTFLIQTIFAQDIFALISAFSVTPKISAKEDQGMFLRIEENGFFDNENALQGEKVDSTLTCAQMCRRAAACKGANFLANKGLLAFWRRKTSKKVGEI</sequence>
<dbReference type="InterPro" id="IPR036056">
    <property type="entry name" value="Fibrinogen-like_C"/>
</dbReference>
<gene>
    <name evidence="6" type="ORF">pdam_00013720</name>
</gene>
<keyword evidence="4" id="KW-1015">Disulfide bond</keyword>
<dbReference type="GO" id="GO:0070492">
    <property type="term" value="F:oligosaccharide binding"/>
    <property type="evidence" value="ECO:0007669"/>
    <property type="project" value="TreeGrafter"/>
</dbReference>
<evidence type="ECO:0000256" key="2">
    <source>
        <dbReference type="ARBA" id="ARBA00022525"/>
    </source>
</evidence>
<feature type="non-terminal residue" evidence="6">
    <location>
        <position position="470"/>
    </location>
</feature>
<protein>
    <recommendedName>
        <fullName evidence="5">Fibrillar collagen NC1 domain-containing protein</fullName>
    </recommendedName>
</protein>
<feature type="domain" description="Fibrillar collagen NC1" evidence="5">
    <location>
        <begin position="197"/>
        <end position="229"/>
    </location>
</feature>
<evidence type="ECO:0000259" key="5">
    <source>
        <dbReference type="Pfam" id="PF01410"/>
    </source>
</evidence>
<proteinExistence type="predicted"/>
<reference evidence="6 7" key="1">
    <citation type="journal article" date="2018" name="Sci. Rep.">
        <title>Comparative analysis of the Pocillopora damicornis genome highlights role of immune system in coral evolution.</title>
        <authorList>
            <person name="Cunning R."/>
            <person name="Bay R.A."/>
            <person name="Gillette P."/>
            <person name="Baker A.C."/>
            <person name="Traylor-Knowles N."/>
        </authorList>
    </citation>
    <scope>NUCLEOTIDE SEQUENCE [LARGE SCALE GENOMIC DNA]</scope>
    <source>
        <strain evidence="6">RSMAS</strain>
        <tissue evidence="6">Whole animal</tissue>
    </source>
</reference>
<evidence type="ECO:0000256" key="1">
    <source>
        <dbReference type="ARBA" id="ARBA00004613"/>
    </source>
</evidence>
<dbReference type="GO" id="GO:0005615">
    <property type="term" value="C:extracellular space"/>
    <property type="evidence" value="ECO:0007669"/>
    <property type="project" value="TreeGrafter"/>
</dbReference>
<comment type="caution">
    <text evidence="6">The sequence shown here is derived from an EMBL/GenBank/DDBJ whole genome shotgun (WGS) entry which is preliminary data.</text>
</comment>
<dbReference type="InterPro" id="IPR000885">
    <property type="entry name" value="Fib_collagen_C"/>
</dbReference>
<evidence type="ECO:0000256" key="4">
    <source>
        <dbReference type="ARBA" id="ARBA00023157"/>
    </source>
</evidence>
<dbReference type="GO" id="GO:0005581">
    <property type="term" value="C:collagen trimer"/>
    <property type="evidence" value="ECO:0007669"/>
    <property type="project" value="UniProtKB-KW"/>
</dbReference>
<dbReference type="EMBL" id="RCHS01000009">
    <property type="protein sequence ID" value="RMX61554.1"/>
    <property type="molecule type" value="Genomic_DNA"/>
</dbReference>
<organism evidence="6 7">
    <name type="scientific">Pocillopora damicornis</name>
    <name type="common">Cauliflower coral</name>
    <name type="synonym">Millepora damicornis</name>
    <dbReference type="NCBI Taxonomy" id="46731"/>
    <lineage>
        <taxon>Eukaryota</taxon>
        <taxon>Metazoa</taxon>
        <taxon>Cnidaria</taxon>
        <taxon>Anthozoa</taxon>
        <taxon>Hexacorallia</taxon>
        <taxon>Scleractinia</taxon>
        <taxon>Astrocoeniina</taxon>
        <taxon>Pocilloporidae</taxon>
        <taxon>Pocillopora</taxon>
    </lineage>
</organism>
<dbReference type="PANTHER" id="PTHR16146">
    <property type="entry name" value="INTELECTIN"/>
    <property type="match status" value="1"/>
</dbReference>
<evidence type="ECO:0000313" key="6">
    <source>
        <dbReference type="EMBL" id="RMX61554.1"/>
    </source>
</evidence>
<dbReference type="SUPFAM" id="SSF56496">
    <property type="entry name" value="Fibrinogen C-terminal domain-like"/>
    <property type="match status" value="1"/>
</dbReference>
<evidence type="ECO:0000313" key="7">
    <source>
        <dbReference type="Proteomes" id="UP000275408"/>
    </source>
</evidence>
<dbReference type="Pfam" id="PF01410">
    <property type="entry name" value="COLFI"/>
    <property type="match status" value="1"/>
</dbReference>
<dbReference type="AlphaFoldDB" id="A0A3M6V9D7"/>
<accession>A0A3M6V9D7</accession>
<dbReference type="GO" id="GO:0005201">
    <property type="term" value="F:extracellular matrix structural constituent"/>
    <property type="evidence" value="ECO:0007669"/>
    <property type="project" value="InterPro"/>
</dbReference>